<name>A0A2P2QG51_RHIMU</name>
<dbReference type="EMBL" id="GGEC01085495">
    <property type="protein sequence ID" value="MBX65979.1"/>
    <property type="molecule type" value="Transcribed_RNA"/>
</dbReference>
<dbReference type="AlphaFoldDB" id="A0A2P2QG51"/>
<evidence type="ECO:0000313" key="2">
    <source>
        <dbReference type="EMBL" id="MBX65979.1"/>
    </source>
</evidence>
<feature type="region of interest" description="Disordered" evidence="1">
    <location>
        <begin position="1"/>
        <end position="25"/>
    </location>
</feature>
<protein>
    <submittedName>
        <fullName evidence="2">Uncharacterized protein</fullName>
    </submittedName>
</protein>
<accession>A0A2P2QG51</accession>
<proteinExistence type="predicted"/>
<evidence type="ECO:0000256" key="1">
    <source>
        <dbReference type="SAM" id="MobiDB-lite"/>
    </source>
</evidence>
<organism evidence="2">
    <name type="scientific">Rhizophora mucronata</name>
    <name type="common">Asiatic mangrove</name>
    <dbReference type="NCBI Taxonomy" id="61149"/>
    <lineage>
        <taxon>Eukaryota</taxon>
        <taxon>Viridiplantae</taxon>
        <taxon>Streptophyta</taxon>
        <taxon>Embryophyta</taxon>
        <taxon>Tracheophyta</taxon>
        <taxon>Spermatophyta</taxon>
        <taxon>Magnoliopsida</taxon>
        <taxon>eudicotyledons</taxon>
        <taxon>Gunneridae</taxon>
        <taxon>Pentapetalae</taxon>
        <taxon>rosids</taxon>
        <taxon>fabids</taxon>
        <taxon>Malpighiales</taxon>
        <taxon>Rhizophoraceae</taxon>
        <taxon>Rhizophora</taxon>
    </lineage>
</organism>
<feature type="compositionally biased region" description="Basic and acidic residues" evidence="1">
    <location>
        <begin position="14"/>
        <end position="25"/>
    </location>
</feature>
<reference evidence="2" key="1">
    <citation type="submission" date="2018-02" db="EMBL/GenBank/DDBJ databases">
        <title>Rhizophora mucronata_Transcriptome.</title>
        <authorList>
            <person name="Meera S.P."/>
            <person name="Sreeshan A."/>
            <person name="Augustine A."/>
        </authorList>
    </citation>
    <scope>NUCLEOTIDE SEQUENCE</scope>
    <source>
        <tissue evidence="2">Leaf</tissue>
    </source>
</reference>
<feature type="compositionally biased region" description="Low complexity" evidence="1">
    <location>
        <begin position="1"/>
        <end position="13"/>
    </location>
</feature>
<sequence length="25" mass="2952">MNFNTFSVNSFSSKSEKEHRKTENC</sequence>